<evidence type="ECO:0000313" key="1">
    <source>
        <dbReference type="EMBL" id="KAI3362336.1"/>
    </source>
</evidence>
<dbReference type="Proteomes" id="UP000831701">
    <property type="component" value="Chromosome 15"/>
</dbReference>
<reference evidence="1" key="1">
    <citation type="submission" date="2022-04" db="EMBL/GenBank/DDBJ databases">
        <title>Jade perch genome.</title>
        <authorList>
            <person name="Chao B."/>
        </authorList>
    </citation>
    <scope>NUCLEOTIDE SEQUENCE</scope>
    <source>
        <strain evidence="1">CB-2022</strain>
    </source>
</reference>
<accession>A0ACB8W385</accession>
<keyword evidence="2" id="KW-1185">Reference proteome</keyword>
<dbReference type="EMBL" id="CM041545">
    <property type="protein sequence ID" value="KAI3362336.1"/>
    <property type="molecule type" value="Genomic_DNA"/>
</dbReference>
<organism evidence="1 2">
    <name type="scientific">Scortum barcoo</name>
    <name type="common">barcoo grunter</name>
    <dbReference type="NCBI Taxonomy" id="214431"/>
    <lineage>
        <taxon>Eukaryota</taxon>
        <taxon>Metazoa</taxon>
        <taxon>Chordata</taxon>
        <taxon>Craniata</taxon>
        <taxon>Vertebrata</taxon>
        <taxon>Euteleostomi</taxon>
        <taxon>Actinopterygii</taxon>
        <taxon>Neopterygii</taxon>
        <taxon>Teleostei</taxon>
        <taxon>Neoteleostei</taxon>
        <taxon>Acanthomorphata</taxon>
        <taxon>Eupercaria</taxon>
        <taxon>Centrarchiformes</taxon>
        <taxon>Terapontoidei</taxon>
        <taxon>Terapontidae</taxon>
        <taxon>Scortum</taxon>
    </lineage>
</organism>
<comment type="caution">
    <text evidence="1">The sequence shown here is derived from an EMBL/GenBank/DDBJ whole genome shotgun (WGS) entry which is preliminary data.</text>
</comment>
<protein>
    <submittedName>
        <fullName evidence="1">Uncharacterized protein</fullName>
    </submittedName>
</protein>
<proteinExistence type="predicted"/>
<name>A0ACB8W385_9TELE</name>
<evidence type="ECO:0000313" key="2">
    <source>
        <dbReference type="Proteomes" id="UP000831701"/>
    </source>
</evidence>
<gene>
    <name evidence="1" type="ORF">L3Q82_012232</name>
</gene>
<sequence length="150" mass="16311">MASPWMLCQTGARNSSLVWRSFCKGRGASVSLTSGFHPQSNSQTKRINQDLESALHFPVTDWRPVQGVPRLPLAPMTAGTGIGSSTPCDPVCQDKQEELRQGRRQHLVLTDKRTDGRTEAGGFSVGLRASDRHRGTFGFSGAEADGGERR</sequence>